<accession>A0A8S5Q2R9</accession>
<evidence type="ECO:0000313" key="1">
    <source>
        <dbReference type="EMBL" id="DAE13623.1"/>
    </source>
</evidence>
<dbReference type="EMBL" id="BK015567">
    <property type="protein sequence ID" value="DAE13623.1"/>
    <property type="molecule type" value="Genomic_DNA"/>
</dbReference>
<organism evidence="1">
    <name type="scientific">Siphoviridae sp. ctVif31</name>
    <dbReference type="NCBI Taxonomy" id="2825532"/>
    <lineage>
        <taxon>Viruses</taxon>
        <taxon>Duplodnaviria</taxon>
        <taxon>Heunggongvirae</taxon>
        <taxon>Uroviricota</taxon>
        <taxon>Caudoviricetes</taxon>
    </lineage>
</organism>
<name>A0A8S5Q2R9_9CAUD</name>
<protein>
    <submittedName>
        <fullName evidence="1">Uncharacterized protein</fullName>
    </submittedName>
</protein>
<reference evidence="1" key="1">
    <citation type="journal article" date="2021" name="Proc. Natl. Acad. Sci. U.S.A.">
        <title>A Catalog of Tens of Thousands of Viruses from Human Metagenomes Reveals Hidden Associations with Chronic Diseases.</title>
        <authorList>
            <person name="Tisza M.J."/>
            <person name="Buck C.B."/>
        </authorList>
    </citation>
    <scope>NUCLEOTIDE SEQUENCE</scope>
    <source>
        <strain evidence="1">CtVif31</strain>
    </source>
</reference>
<proteinExistence type="predicted"/>
<sequence length="66" mass="7631">MKNYNVYYSGGSKITTVKASCVTKACKAFMEQFNKSYKIEKYGYDYVAIRFCDNYSICSDYVVISE</sequence>